<keyword evidence="6" id="KW-1185">Reference proteome</keyword>
<feature type="binding site" evidence="3">
    <location>
        <position position="224"/>
    </location>
    <ligand>
        <name>substrate</name>
    </ligand>
</feature>
<sequence length="310" mass="34664">MTGNLPTLLTKQNVHEFFEKFDNIISDCDGVLWRDMEAIPGSASMIHKFADMGKNIFYVTNDSNSTRDHIHQKAEELGFPGQKESFLSPTYALAEYLKHRQFKRKVYVLGKPDITHELTNNQIEHCEIKEPNDDDTTCIKNLMSSINLDPSVGAVVVGFDPEINMRKLATAASYLWSDDSCLFLCMAVDENNAEMNQPIILPGVGAISKCVETACGRAPVLIGKPSRTMFDILQANHGLDPSRTLMIGDRCNSDVAFGKNCGLTTLVVLTGHTKMSLLEHYATEQDPAHKHFQPDYYVNSLKDIHELLQL</sequence>
<proteinExistence type="predicted"/>
<comment type="caution">
    <text evidence="5">The sequence shown here is derived from an EMBL/GenBank/DDBJ whole genome shotgun (WGS) entry which is preliminary data.</text>
</comment>
<feature type="non-terminal residue" evidence="5">
    <location>
        <position position="310"/>
    </location>
</feature>
<feature type="active site" description="Proton donor" evidence="2">
    <location>
        <position position="29"/>
    </location>
</feature>
<comment type="cofactor">
    <cofactor evidence="4">
        <name>Mg(2+)</name>
        <dbReference type="ChEBI" id="CHEBI:18420"/>
    </cofactor>
    <text evidence="4">Divalent metal ions. Mg(2+) is the most effective.</text>
</comment>
<name>A0AAV2PXK1_MEGNR</name>
<evidence type="ECO:0000313" key="6">
    <source>
        <dbReference type="Proteomes" id="UP001497623"/>
    </source>
</evidence>
<keyword evidence="4" id="KW-0460">Magnesium</keyword>
<dbReference type="NCBIfam" id="TIGR01452">
    <property type="entry name" value="PGP_euk"/>
    <property type="match status" value="1"/>
</dbReference>
<dbReference type="PIRSF" id="PIRSF000915">
    <property type="entry name" value="PGP-type_phosphatase"/>
    <property type="match status" value="1"/>
</dbReference>
<dbReference type="NCBIfam" id="TIGR01460">
    <property type="entry name" value="HAD-SF-IIA"/>
    <property type="match status" value="1"/>
</dbReference>
<dbReference type="InterPro" id="IPR006349">
    <property type="entry name" value="PGP_euk"/>
</dbReference>
<evidence type="ECO:0000256" key="3">
    <source>
        <dbReference type="PIRSR" id="PIRSR000915-2"/>
    </source>
</evidence>
<evidence type="ECO:0000256" key="4">
    <source>
        <dbReference type="PIRSR" id="PIRSR000915-3"/>
    </source>
</evidence>
<accession>A0AAV2PXK1</accession>
<dbReference type="Pfam" id="PF13242">
    <property type="entry name" value="Hydrolase_like"/>
    <property type="match status" value="1"/>
</dbReference>
<dbReference type="AlphaFoldDB" id="A0AAV2PXK1"/>
<reference evidence="5 6" key="1">
    <citation type="submission" date="2024-05" db="EMBL/GenBank/DDBJ databases">
        <authorList>
            <person name="Wallberg A."/>
        </authorList>
    </citation>
    <scope>NUCLEOTIDE SEQUENCE [LARGE SCALE GENOMIC DNA]</scope>
</reference>
<feature type="binding site" evidence="4">
    <location>
        <position position="249"/>
    </location>
    <ligand>
        <name>Mg(2+)</name>
        <dbReference type="ChEBI" id="CHEBI:18420"/>
    </ligand>
</feature>
<gene>
    <name evidence="5" type="ORF">MNOR_LOCUS4720</name>
</gene>
<dbReference type="Gene3D" id="3.40.50.1000">
    <property type="entry name" value="HAD superfamily/HAD-like"/>
    <property type="match status" value="2"/>
</dbReference>
<evidence type="ECO:0000256" key="1">
    <source>
        <dbReference type="ARBA" id="ARBA00022801"/>
    </source>
</evidence>
<dbReference type="PANTHER" id="PTHR19288:SF93">
    <property type="entry name" value="FI11325P-RELATED"/>
    <property type="match status" value="1"/>
</dbReference>
<dbReference type="InterPro" id="IPR006357">
    <property type="entry name" value="HAD-SF_hydro_IIA"/>
</dbReference>
<dbReference type="EMBL" id="CAXKWB010001751">
    <property type="protein sequence ID" value="CAL4065392.1"/>
    <property type="molecule type" value="Genomic_DNA"/>
</dbReference>
<feature type="binding site" evidence="4">
    <location>
        <position position="29"/>
    </location>
    <ligand>
        <name>Mg(2+)</name>
        <dbReference type="ChEBI" id="CHEBI:18420"/>
    </ligand>
</feature>
<dbReference type="SUPFAM" id="SSF56784">
    <property type="entry name" value="HAD-like"/>
    <property type="match status" value="1"/>
</dbReference>
<dbReference type="GO" id="GO:0016791">
    <property type="term" value="F:phosphatase activity"/>
    <property type="evidence" value="ECO:0007669"/>
    <property type="project" value="InterPro"/>
</dbReference>
<organism evidence="5 6">
    <name type="scientific">Meganyctiphanes norvegica</name>
    <name type="common">Northern krill</name>
    <name type="synonym">Thysanopoda norvegica</name>
    <dbReference type="NCBI Taxonomy" id="48144"/>
    <lineage>
        <taxon>Eukaryota</taxon>
        <taxon>Metazoa</taxon>
        <taxon>Ecdysozoa</taxon>
        <taxon>Arthropoda</taxon>
        <taxon>Crustacea</taxon>
        <taxon>Multicrustacea</taxon>
        <taxon>Malacostraca</taxon>
        <taxon>Eumalacostraca</taxon>
        <taxon>Eucarida</taxon>
        <taxon>Euphausiacea</taxon>
        <taxon>Euphausiidae</taxon>
        <taxon>Meganyctiphanes</taxon>
    </lineage>
</organism>
<evidence type="ECO:0008006" key="7">
    <source>
        <dbReference type="Google" id="ProtNLM"/>
    </source>
</evidence>
<feature type="active site" description="Proton donor" evidence="2">
    <location>
        <position position="27"/>
    </location>
</feature>
<dbReference type="InterPro" id="IPR036412">
    <property type="entry name" value="HAD-like_sf"/>
</dbReference>
<dbReference type="Pfam" id="PF13344">
    <property type="entry name" value="Hydrolase_6"/>
    <property type="match status" value="1"/>
</dbReference>
<dbReference type="Proteomes" id="UP001497623">
    <property type="component" value="Unassembled WGS sequence"/>
</dbReference>
<evidence type="ECO:0000256" key="2">
    <source>
        <dbReference type="PIRSR" id="PIRSR000915-1"/>
    </source>
</evidence>
<evidence type="ECO:0000313" key="5">
    <source>
        <dbReference type="EMBL" id="CAL4065392.1"/>
    </source>
</evidence>
<keyword evidence="1" id="KW-0378">Hydrolase</keyword>
<feature type="binding site" evidence="4">
    <location>
        <position position="27"/>
    </location>
    <ligand>
        <name>Mg(2+)</name>
        <dbReference type="ChEBI" id="CHEBI:18420"/>
    </ligand>
</feature>
<dbReference type="InterPro" id="IPR023214">
    <property type="entry name" value="HAD_sf"/>
</dbReference>
<keyword evidence="4" id="KW-0479">Metal-binding</keyword>
<dbReference type="GO" id="GO:0046872">
    <property type="term" value="F:metal ion binding"/>
    <property type="evidence" value="ECO:0007669"/>
    <property type="project" value="UniProtKB-KW"/>
</dbReference>
<protein>
    <recommendedName>
        <fullName evidence="7">Phosphoglycolate phosphatase</fullName>
    </recommendedName>
</protein>
<dbReference type="GO" id="GO:0005737">
    <property type="term" value="C:cytoplasm"/>
    <property type="evidence" value="ECO:0007669"/>
    <property type="project" value="TreeGrafter"/>
</dbReference>
<dbReference type="PANTHER" id="PTHR19288">
    <property type="entry name" value="4-NITROPHENYLPHOSPHATASE-RELATED"/>
    <property type="match status" value="1"/>
</dbReference>